<protein>
    <submittedName>
        <fullName evidence="1">Uncharacterized protein</fullName>
    </submittedName>
</protein>
<name>A0A6M3LNQ2_9ZZZZ</name>
<evidence type="ECO:0000313" key="1">
    <source>
        <dbReference type="EMBL" id="QJA96967.1"/>
    </source>
</evidence>
<accession>A0A6M3LNQ2</accession>
<gene>
    <name evidence="1" type="ORF">MM415B06967_0008</name>
</gene>
<reference evidence="1" key="1">
    <citation type="submission" date="2020-03" db="EMBL/GenBank/DDBJ databases">
        <title>The deep terrestrial virosphere.</title>
        <authorList>
            <person name="Holmfeldt K."/>
            <person name="Nilsson E."/>
            <person name="Simone D."/>
            <person name="Lopez-Fernandez M."/>
            <person name="Wu X."/>
            <person name="de Brujin I."/>
            <person name="Lundin D."/>
            <person name="Andersson A."/>
            <person name="Bertilsson S."/>
            <person name="Dopson M."/>
        </authorList>
    </citation>
    <scope>NUCLEOTIDE SEQUENCE</scope>
    <source>
        <strain evidence="1">MM415B06967</strain>
    </source>
</reference>
<dbReference type="EMBL" id="MT143450">
    <property type="protein sequence ID" value="QJA96967.1"/>
    <property type="molecule type" value="Genomic_DNA"/>
</dbReference>
<proteinExistence type="predicted"/>
<dbReference type="AlphaFoldDB" id="A0A6M3LNQ2"/>
<sequence>MQIKCRKSATDSEMVEIMQDHRGHIHLYAIAHEDLFWVPTNSRETDGMLQRMKRGETITLEVTMVED</sequence>
<organism evidence="1">
    <name type="scientific">viral metagenome</name>
    <dbReference type="NCBI Taxonomy" id="1070528"/>
    <lineage>
        <taxon>unclassified sequences</taxon>
        <taxon>metagenomes</taxon>
        <taxon>organismal metagenomes</taxon>
    </lineage>
</organism>